<feature type="transmembrane region" description="Helical" evidence="6">
    <location>
        <begin position="259"/>
        <end position="278"/>
    </location>
</feature>
<reference evidence="8" key="1">
    <citation type="submission" date="2016-10" db="EMBL/GenBank/DDBJ databases">
        <authorList>
            <person name="Varghese N."/>
            <person name="Submissions S."/>
        </authorList>
    </citation>
    <scope>NUCLEOTIDE SEQUENCE [LARGE SCALE GENOMIC DNA]</scope>
    <source>
        <strain evidence="8">NLAE-zl-G277</strain>
    </source>
</reference>
<feature type="transmembrane region" description="Helical" evidence="6">
    <location>
        <begin position="16"/>
        <end position="34"/>
    </location>
</feature>
<dbReference type="PANTHER" id="PTHR43652:SF2">
    <property type="entry name" value="BASIC AMINO ACID ANTIPORTER YFCC-RELATED"/>
    <property type="match status" value="1"/>
</dbReference>
<keyword evidence="2" id="KW-1003">Cell membrane</keyword>
<keyword evidence="8" id="KW-1185">Reference proteome</keyword>
<evidence type="ECO:0000313" key="7">
    <source>
        <dbReference type="EMBL" id="SET56538.1"/>
    </source>
</evidence>
<dbReference type="InterPro" id="IPR051679">
    <property type="entry name" value="DASS-Related_Transporters"/>
</dbReference>
<evidence type="ECO:0000256" key="6">
    <source>
        <dbReference type="SAM" id="Phobius"/>
    </source>
</evidence>
<feature type="transmembrane region" description="Helical" evidence="6">
    <location>
        <begin position="284"/>
        <end position="306"/>
    </location>
</feature>
<feature type="transmembrane region" description="Helical" evidence="6">
    <location>
        <begin position="318"/>
        <end position="339"/>
    </location>
</feature>
<comment type="subcellular location">
    <subcellularLocation>
        <location evidence="1">Cell membrane</location>
        <topology evidence="1">Multi-pass membrane protein</topology>
    </subcellularLocation>
</comment>
<accession>A0A1I0FE45</accession>
<feature type="transmembrane region" description="Helical" evidence="6">
    <location>
        <begin position="118"/>
        <end position="147"/>
    </location>
</feature>
<feature type="transmembrane region" description="Helical" evidence="6">
    <location>
        <begin position="190"/>
        <end position="213"/>
    </location>
</feature>
<evidence type="ECO:0000256" key="4">
    <source>
        <dbReference type="ARBA" id="ARBA00022989"/>
    </source>
</evidence>
<keyword evidence="4 6" id="KW-1133">Transmembrane helix</keyword>
<dbReference type="STRING" id="460384.SAMN05216313_108139"/>
<evidence type="ECO:0000256" key="1">
    <source>
        <dbReference type="ARBA" id="ARBA00004651"/>
    </source>
</evidence>
<feature type="transmembrane region" description="Helical" evidence="6">
    <location>
        <begin position="359"/>
        <end position="379"/>
    </location>
</feature>
<feature type="transmembrane region" description="Helical" evidence="6">
    <location>
        <begin position="79"/>
        <end position="97"/>
    </location>
</feature>
<sequence>MSTGEKAKKGFKMPHLFWIMMGLLLFACLLTYIIPAGEFAVDENGKILGDQFSYLGHQNPVAPWRMFMLILQGLGDSGLVIWTVLTSGAMTAVVMATGAIDELLNWAIYKLKDKSENILITIMFVLMVYLGGFGGTDALIAVVPIGVIFTKKLKLDPICAIGVSSYATLLGFGTGPTKQFITQLMMGVPVYGAFFTMFLSMNFFMLLGLFLLLRYVKKIRKDPTKSLMWSEGWNPANMKVTAEEEAKLSQGTKLSGRTIAILVLFLGQYGILVAYPLLGGDGNYLQHLMTALALFVAIVCGFIGGFSFDKVGDEFVKGLQGLVFVGFVIGLAKVMSLVLAEGMVIHTMVYAMTRPLMGLSRAVSSIGMTAIISVVNLLIPSATSKAAILVPILKPIAETLNMDLNVAVQAFQYGDGFTNMISPFLGWTVGSCVMAGVPFPKWFKWVFPKVIAFILISFVIMYVLTESGWTAF</sequence>
<dbReference type="InterPro" id="IPR018385">
    <property type="entry name" value="C4_dicarb_anaerob_car-like"/>
</dbReference>
<evidence type="ECO:0000256" key="2">
    <source>
        <dbReference type="ARBA" id="ARBA00022475"/>
    </source>
</evidence>
<organism evidence="7 8">
    <name type="scientific">Enterocloster lavalensis</name>
    <dbReference type="NCBI Taxonomy" id="460384"/>
    <lineage>
        <taxon>Bacteria</taxon>
        <taxon>Bacillati</taxon>
        <taxon>Bacillota</taxon>
        <taxon>Clostridia</taxon>
        <taxon>Lachnospirales</taxon>
        <taxon>Lachnospiraceae</taxon>
        <taxon>Enterocloster</taxon>
    </lineage>
</organism>
<evidence type="ECO:0000256" key="5">
    <source>
        <dbReference type="ARBA" id="ARBA00023136"/>
    </source>
</evidence>
<dbReference type="EMBL" id="FOIM01000008">
    <property type="protein sequence ID" value="SET56538.1"/>
    <property type="molecule type" value="Genomic_DNA"/>
</dbReference>
<dbReference type="Pfam" id="PF03606">
    <property type="entry name" value="DcuC"/>
    <property type="match status" value="1"/>
</dbReference>
<protein>
    <submittedName>
        <fullName evidence="7">Uncharacterized membrane protein YfcC, ion transporter superfamily</fullName>
    </submittedName>
</protein>
<keyword evidence="5 6" id="KW-0472">Membrane</keyword>
<dbReference type="AlphaFoldDB" id="A0A1I0FE45"/>
<feature type="transmembrane region" description="Helical" evidence="6">
    <location>
        <begin position="445"/>
        <end position="464"/>
    </location>
</feature>
<evidence type="ECO:0000313" key="8">
    <source>
        <dbReference type="Proteomes" id="UP000198508"/>
    </source>
</evidence>
<evidence type="ECO:0000256" key="3">
    <source>
        <dbReference type="ARBA" id="ARBA00022692"/>
    </source>
</evidence>
<dbReference type="RefSeq" id="WP_092362977.1">
    <property type="nucleotide sequence ID" value="NZ_CABJCG010000009.1"/>
</dbReference>
<dbReference type="PROSITE" id="PS51257">
    <property type="entry name" value="PROKAR_LIPOPROTEIN"/>
    <property type="match status" value="1"/>
</dbReference>
<keyword evidence="3 6" id="KW-0812">Transmembrane</keyword>
<dbReference type="GO" id="GO:0005886">
    <property type="term" value="C:plasma membrane"/>
    <property type="evidence" value="ECO:0007669"/>
    <property type="project" value="UniProtKB-SubCell"/>
</dbReference>
<gene>
    <name evidence="7" type="ORF">SAMN05216313_108139</name>
</gene>
<name>A0A1I0FE45_9FIRM</name>
<dbReference type="PANTHER" id="PTHR43652">
    <property type="entry name" value="BASIC AMINO ACID ANTIPORTER YFCC-RELATED"/>
    <property type="match status" value="1"/>
</dbReference>
<dbReference type="Proteomes" id="UP000198508">
    <property type="component" value="Unassembled WGS sequence"/>
</dbReference>
<proteinExistence type="predicted"/>